<reference evidence="3 4" key="1">
    <citation type="journal article" date="2016" name="Mol. Biol. Evol.">
        <title>Comparative Genomics of Early-Diverging Mushroom-Forming Fungi Provides Insights into the Origins of Lignocellulose Decay Capabilities.</title>
        <authorList>
            <person name="Nagy L.G."/>
            <person name="Riley R."/>
            <person name="Tritt A."/>
            <person name="Adam C."/>
            <person name="Daum C."/>
            <person name="Floudas D."/>
            <person name="Sun H."/>
            <person name="Yadav J.S."/>
            <person name="Pangilinan J."/>
            <person name="Larsson K.H."/>
            <person name="Matsuura K."/>
            <person name="Barry K."/>
            <person name="Labutti K."/>
            <person name="Kuo R."/>
            <person name="Ohm R.A."/>
            <person name="Bhattacharya S.S."/>
            <person name="Shirouzu T."/>
            <person name="Yoshinaga Y."/>
            <person name="Martin F.M."/>
            <person name="Grigoriev I.V."/>
            <person name="Hibbett D.S."/>
        </authorList>
    </citation>
    <scope>NUCLEOTIDE SEQUENCE [LARGE SCALE GENOMIC DNA]</scope>
    <source>
        <strain evidence="3 4">CBS 109695</strain>
    </source>
</reference>
<dbReference type="Gene3D" id="1.10.8.270">
    <property type="entry name" value="putative rabgap domain of human tbc1 domain family member 14 like domains"/>
    <property type="match status" value="1"/>
</dbReference>
<feature type="domain" description="Rab-GAP TBC" evidence="2">
    <location>
        <begin position="65"/>
        <end position="248"/>
    </location>
</feature>
<organism evidence="3 4">
    <name type="scientific">Athelia psychrophila</name>
    <dbReference type="NCBI Taxonomy" id="1759441"/>
    <lineage>
        <taxon>Eukaryota</taxon>
        <taxon>Fungi</taxon>
        <taxon>Dikarya</taxon>
        <taxon>Basidiomycota</taxon>
        <taxon>Agaricomycotina</taxon>
        <taxon>Agaricomycetes</taxon>
        <taxon>Agaricomycetidae</taxon>
        <taxon>Atheliales</taxon>
        <taxon>Atheliaceae</taxon>
        <taxon>Athelia</taxon>
    </lineage>
</organism>
<dbReference type="SUPFAM" id="SSF47923">
    <property type="entry name" value="Ypt/Rab-GAP domain of gyp1p"/>
    <property type="match status" value="2"/>
</dbReference>
<dbReference type="InterPro" id="IPR035969">
    <property type="entry name" value="Rab-GAP_TBC_sf"/>
</dbReference>
<name>A0A167WKU1_9AGAM</name>
<dbReference type="PROSITE" id="PS50086">
    <property type="entry name" value="TBC_RABGAP"/>
    <property type="match status" value="1"/>
</dbReference>
<proteinExistence type="predicted"/>
<sequence>MVSGQSSVPRSPIGEPPPIIRGKPGEPDSIEAHRTRELKWMSLISQVPASQARKNKKIKKLIMEGVPSSVRYLVWAHLTDSKARGMPGIYVQLGKRERVQAFQAIERDAQKCYPDQPQLQTSQGTLVALLQSYLTMVPDIHYETAGLAYIAGSLLILAPDEDAFWIFTSLMDLYLRPWFSVNTSQMEVDGSLFSKALEANDPPVAKKLYVDLGISQTAVCRPWLSSLFAESLPVEYLHRIWDIFLYEGVPFLFRIGMAIVHCCRHYMLSSTSEAAALEVLVHPPAACLPPNPEVFITLANSFKLKDDDVRKQRIKMEAQVKRQTQIRTVSTPGAPISLPKA</sequence>
<dbReference type="PANTHER" id="PTHR47219:SF9">
    <property type="entry name" value="GTPASE ACTIVATING PROTEIN AND CENTROSOME-ASSOCIATED, ISOFORM B"/>
    <property type="match status" value="1"/>
</dbReference>
<dbReference type="EMBL" id="KV417799">
    <property type="protein sequence ID" value="KZP06213.1"/>
    <property type="molecule type" value="Genomic_DNA"/>
</dbReference>
<evidence type="ECO:0000256" key="1">
    <source>
        <dbReference type="SAM" id="MobiDB-lite"/>
    </source>
</evidence>
<dbReference type="Pfam" id="PF00566">
    <property type="entry name" value="RabGAP-TBC"/>
    <property type="match status" value="1"/>
</dbReference>
<dbReference type="AlphaFoldDB" id="A0A167WKU1"/>
<evidence type="ECO:0000313" key="3">
    <source>
        <dbReference type="EMBL" id="KZP06213.1"/>
    </source>
</evidence>
<dbReference type="Gene3D" id="1.10.10.750">
    <property type="entry name" value="Ypt/Rab-GAP domain of gyp1p, domain 1"/>
    <property type="match status" value="1"/>
</dbReference>
<evidence type="ECO:0000313" key="4">
    <source>
        <dbReference type="Proteomes" id="UP000076532"/>
    </source>
</evidence>
<protein>
    <submittedName>
        <fullName evidence="3">RabGAP/TBC</fullName>
    </submittedName>
</protein>
<feature type="region of interest" description="Disordered" evidence="1">
    <location>
        <begin position="1"/>
        <end position="29"/>
    </location>
</feature>
<dbReference type="SMART" id="SM00164">
    <property type="entry name" value="TBC"/>
    <property type="match status" value="1"/>
</dbReference>
<dbReference type="Proteomes" id="UP000076532">
    <property type="component" value="Unassembled WGS sequence"/>
</dbReference>
<gene>
    <name evidence="3" type="ORF">FIBSPDRAFT_764808</name>
</gene>
<dbReference type="InterPro" id="IPR050302">
    <property type="entry name" value="Rab_GAP_TBC_domain"/>
</dbReference>
<dbReference type="InterPro" id="IPR000195">
    <property type="entry name" value="Rab-GAP-TBC_dom"/>
</dbReference>
<dbReference type="STRING" id="436010.A0A167WKU1"/>
<keyword evidence="4" id="KW-1185">Reference proteome</keyword>
<evidence type="ECO:0000259" key="2">
    <source>
        <dbReference type="PROSITE" id="PS50086"/>
    </source>
</evidence>
<dbReference type="Gene3D" id="1.10.472.80">
    <property type="entry name" value="Ypt/Rab-GAP domain of gyp1p, domain 3"/>
    <property type="match status" value="1"/>
</dbReference>
<dbReference type="OrthoDB" id="159449at2759"/>
<dbReference type="PANTHER" id="PTHR47219">
    <property type="entry name" value="RAB GTPASE-ACTIVATING PROTEIN 1-LIKE"/>
    <property type="match status" value="1"/>
</dbReference>
<accession>A0A167WKU1</accession>
<dbReference type="GO" id="GO:0031267">
    <property type="term" value="F:small GTPase binding"/>
    <property type="evidence" value="ECO:0007669"/>
    <property type="project" value="TreeGrafter"/>
</dbReference>
<dbReference type="GO" id="GO:0005096">
    <property type="term" value="F:GTPase activator activity"/>
    <property type="evidence" value="ECO:0007669"/>
    <property type="project" value="TreeGrafter"/>
</dbReference>